<feature type="region of interest" description="Disordered" evidence="1">
    <location>
        <begin position="834"/>
        <end position="865"/>
    </location>
</feature>
<protein>
    <recommendedName>
        <fullName evidence="2">TIR domain-containing protein</fullName>
    </recommendedName>
</protein>
<reference evidence="3 4" key="1">
    <citation type="submission" date="2015-10" db="EMBL/GenBank/DDBJ databases">
        <title>Draft genome sequence of Streptomyces caeruleatus NRRL B-24802, type strain for the species Streptomyces caeruleatus.</title>
        <authorList>
            <person name="Ruckert C."/>
            <person name="Winkler A."/>
            <person name="Kalinowski J."/>
            <person name="Kampfer P."/>
            <person name="Glaeser S."/>
        </authorList>
    </citation>
    <scope>NUCLEOTIDE SEQUENCE [LARGE SCALE GENOMIC DNA]</scope>
    <source>
        <strain evidence="3 4">NRRL B-24802</strain>
    </source>
</reference>
<feature type="domain" description="TIR" evidence="2">
    <location>
        <begin position="640"/>
        <end position="771"/>
    </location>
</feature>
<sequence>MIAALRAALATAGYDPTPEELADILWLAVQPQRGALHRPLSGGPLAVGGPGSPGFDSGSEDRDPTGAEQADSRVLYASVDWSGTSGVTVSPTRIPTPRALPNARGLARALRPLRSTVRSRTRFHLDIGATVAALADGFRDIILAPTREPLLDLTFIVDDGISMAVWHDVAKELHQEFHRLKAFRRTRLLGMNTDDPEQVRFTAEPFRHNAPTAQPAAGDRSLVMVLTDAVGQAWQSGVAQEHALRWAAKGPAAIFHVLPEDMWSGTALPTVRLMASAPRPAAPNRHIRLRHPRLPRGILPLPSPPVPVIDVMRGTSARAWAQLVGAPAGEQALHFYDPEQLRTRPVAVPGDDQGELSEEDALEEFLALASDGARRLAAHLACAGSALTVPLMRLVQRAAVPKSGPEHLAEVFLAGMLAPYEPVTADGADPLPHEAMPWDRRSFAFPPAVAEPLRELVRRSDERATQQYVTEYLAQQHREIQAGAALVSDRQGALRARTDLPLGSAGPAGPTAGGPLGAGRQASLSSLTRQLNSLMDRIHGPRLDWVHEAVAAGSGSADAQRVANLLLQAAAQESVVDRSGDYAELQRVLDSLARELGRPELAGTYRTAISALRRTKPERPSSSSAVSAHEEARETAPYFFLSYAHLPRAHSDDADPDLWVARFFRDLCDHITNMTSVPVGSAGFMDRSMRAGQVWGSELSDALATCRVFVPLYSPRYFISSWCGREWAAFSQREARYRVDDPSGRPSAIVPALWSPVPDHQLPVPARELQYLHPDLGERYRTFGLYGLMKLSSFRDAYQKAVLHLARRIVGVGEGVVVEYGEPTGLSTVADAFAAPATPDPRSEPEPGSETHRFRIRPEPGAQED</sequence>
<comment type="caution">
    <text evidence="3">The sequence shown here is derived from an EMBL/GenBank/DDBJ whole genome shotgun (WGS) entry which is preliminary data.</text>
</comment>
<dbReference type="NCBIfam" id="NF041121">
    <property type="entry name" value="SAV_2336_NTERM"/>
    <property type="match status" value="1"/>
</dbReference>
<dbReference type="InterPro" id="IPR047603">
    <property type="entry name" value="FxsC_N"/>
</dbReference>
<name>A0A101U1W3_9ACTN</name>
<dbReference type="RefSeq" id="WP_062720228.1">
    <property type="nucleotide sequence ID" value="NZ_KQ948929.1"/>
</dbReference>
<evidence type="ECO:0000313" key="3">
    <source>
        <dbReference type="EMBL" id="KUO02609.1"/>
    </source>
</evidence>
<dbReference type="Gene3D" id="3.40.50.10140">
    <property type="entry name" value="Toll/interleukin-1 receptor homology (TIR) domain"/>
    <property type="match status" value="1"/>
</dbReference>
<organism evidence="3 4">
    <name type="scientific">Streptomyces caeruleatus</name>
    <dbReference type="NCBI Taxonomy" id="661399"/>
    <lineage>
        <taxon>Bacteria</taxon>
        <taxon>Bacillati</taxon>
        <taxon>Actinomycetota</taxon>
        <taxon>Actinomycetes</taxon>
        <taxon>Kitasatosporales</taxon>
        <taxon>Streptomycetaceae</taxon>
        <taxon>Streptomyces</taxon>
    </lineage>
</organism>
<dbReference type="InterPro" id="IPR035897">
    <property type="entry name" value="Toll_tir_struct_dom_sf"/>
</dbReference>
<dbReference type="InterPro" id="IPR047738">
    <property type="entry name" value="SAV_2336-like_N"/>
</dbReference>
<dbReference type="SUPFAM" id="SSF52200">
    <property type="entry name" value="Toll/Interleukin receptor TIR domain"/>
    <property type="match status" value="1"/>
</dbReference>
<accession>A0A101U1W3</accession>
<keyword evidence="4" id="KW-1185">Reference proteome</keyword>
<feature type="compositionally biased region" description="Basic and acidic residues" evidence="1">
    <location>
        <begin position="841"/>
        <end position="858"/>
    </location>
</feature>
<dbReference type="NCBIfam" id="NF040588">
    <property type="entry name" value="FxsC_Nterm"/>
    <property type="match status" value="1"/>
</dbReference>
<evidence type="ECO:0000259" key="2">
    <source>
        <dbReference type="Pfam" id="PF13676"/>
    </source>
</evidence>
<dbReference type="EMBL" id="LMWY01000023">
    <property type="protein sequence ID" value="KUO02609.1"/>
    <property type="molecule type" value="Genomic_DNA"/>
</dbReference>
<dbReference type="AlphaFoldDB" id="A0A101U1W3"/>
<gene>
    <name evidence="3" type="ORF">AQJ67_19215</name>
</gene>
<dbReference type="OrthoDB" id="3483427at2"/>
<dbReference type="InterPro" id="IPR000157">
    <property type="entry name" value="TIR_dom"/>
</dbReference>
<evidence type="ECO:0000313" key="4">
    <source>
        <dbReference type="Proteomes" id="UP000053429"/>
    </source>
</evidence>
<dbReference type="STRING" id="661399.AQJ67_19215"/>
<dbReference type="GO" id="GO:0007165">
    <property type="term" value="P:signal transduction"/>
    <property type="evidence" value="ECO:0007669"/>
    <property type="project" value="InterPro"/>
</dbReference>
<proteinExistence type="predicted"/>
<feature type="region of interest" description="Disordered" evidence="1">
    <location>
        <begin position="39"/>
        <end position="69"/>
    </location>
</feature>
<evidence type="ECO:0000256" key="1">
    <source>
        <dbReference type="SAM" id="MobiDB-lite"/>
    </source>
</evidence>
<dbReference type="Proteomes" id="UP000053429">
    <property type="component" value="Unassembled WGS sequence"/>
</dbReference>
<feature type="compositionally biased region" description="Low complexity" evidence="1">
    <location>
        <begin position="500"/>
        <end position="510"/>
    </location>
</feature>
<dbReference type="Pfam" id="PF13676">
    <property type="entry name" value="TIR_2"/>
    <property type="match status" value="1"/>
</dbReference>
<feature type="region of interest" description="Disordered" evidence="1">
    <location>
        <begin position="499"/>
        <end position="520"/>
    </location>
</feature>